<dbReference type="Gene3D" id="1.10.10.10">
    <property type="entry name" value="Winged helix-like DNA-binding domain superfamily/Winged helix DNA-binding domain"/>
    <property type="match status" value="1"/>
</dbReference>
<evidence type="ECO:0000313" key="3">
    <source>
        <dbReference type="Proteomes" id="UP000643165"/>
    </source>
</evidence>
<feature type="domain" description="Helix-turn-helix" evidence="1">
    <location>
        <begin position="10"/>
        <end position="58"/>
    </location>
</feature>
<dbReference type="SUPFAM" id="SSF46955">
    <property type="entry name" value="Putative DNA-binding domain"/>
    <property type="match status" value="1"/>
</dbReference>
<evidence type="ECO:0000259" key="1">
    <source>
        <dbReference type="Pfam" id="PF12728"/>
    </source>
</evidence>
<dbReference type="EMBL" id="BOPB01000009">
    <property type="protein sequence ID" value="GIJ21228.1"/>
    <property type="molecule type" value="Genomic_DNA"/>
</dbReference>
<dbReference type="InterPro" id="IPR041657">
    <property type="entry name" value="HTH_17"/>
</dbReference>
<organism evidence="2 3">
    <name type="scientific">Micromonospora lutea</name>
    <dbReference type="NCBI Taxonomy" id="419825"/>
    <lineage>
        <taxon>Bacteria</taxon>
        <taxon>Bacillati</taxon>
        <taxon>Actinomycetota</taxon>
        <taxon>Actinomycetes</taxon>
        <taxon>Micromonosporales</taxon>
        <taxon>Micromonosporaceae</taxon>
        <taxon>Micromonospora</taxon>
    </lineage>
</organism>
<keyword evidence="3" id="KW-1185">Reference proteome</keyword>
<comment type="caution">
    <text evidence="2">The sequence shown here is derived from an EMBL/GenBank/DDBJ whole genome shotgun (WGS) entry which is preliminary data.</text>
</comment>
<dbReference type="InterPro" id="IPR036388">
    <property type="entry name" value="WH-like_DNA-bd_sf"/>
</dbReference>
<protein>
    <recommendedName>
        <fullName evidence="1">Helix-turn-helix domain-containing protein</fullName>
    </recommendedName>
</protein>
<dbReference type="Proteomes" id="UP000643165">
    <property type="component" value="Unassembled WGS sequence"/>
</dbReference>
<proteinExistence type="predicted"/>
<gene>
    <name evidence="2" type="ORF">Vlu01_18520</name>
</gene>
<reference evidence="2 3" key="1">
    <citation type="submission" date="2021-01" db="EMBL/GenBank/DDBJ databases">
        <title>Whole genome shotgun sequence of Verrucosispora lutea NBRC 106530.</title>
        <authorList>
            <person name="Komaki H."/>
            <person name="Tamura T."/>
        </authorList>
    </citation>
    <scope>NUCLEOTIDE SEQUENCE [LARGE SCALE GENOMIC DNA]</scope>
    <source>
        <strain evidence="2 3">NBRC 106530</strain>
    </source>
</reference>
<dbReference type="InterPro" id="IPR009061">
    <property type="entry name" value="DNA-bd_dom_put_sf"/>
</dbReference>
<sequence>MTVTNDGLWTIRDVAAYLRVPTETLYRWRKVKYGPPAARVGRHLRYEPEAVRSWVREQAAA</sequence>
<accession>A0ABQ4IUC3</accession>
<name>A0ABQ4IUC3_9ACTN</name>
<dbReference type="Pfam" id="PF12728">
    <property type="entry name" value="HTH_17"/>
    <property type="match status" value="1"/>
</dbReference>
<evidence type="ECO:0000313" key="2">
    <source>
        <dbReference type="EMBL" id="GIJ21228.1"/>
    </source>
</evidence>